<name>A0A4Z0D4V5_9FIRM</name>
<dbReference type="InterPro" id="IPR003781">
    <property type="entry name" value="CoA-bd"/>
</dbReference>
<dbReference type="OrthoDB" id="9804695at2"/>
<organism evidence="2 3">
    <name type="scientific">Soehngenia longivitae</name>
    <dbReference type="NCBI Taxonomy" id="2562294"/>
    <lineage>
        <taxon>Bacteria</taxon>
        <taxon>Bacillati</taxon>
        <taxon>Bacillota</taxon>
        <taxon>Tissierellia</taxon>
        <taxon>Tissierellales</taxon>
        <taxon>Tissierellaceae</taxon>
        <taxon>Soehngenia</taxon>
    </lineage>
</organism>
<comment type="caution">
    <text evidence="2">The sequence shown here is derived from an EMBL/GenBank/DDBJ whole genome shotgun (WGS) entry which is preliminary data.</text>
</comment>
<proteinExistence type="predicted"/>
<gene>
    <name evidence="2" type="ORF">E4100_06130</name>
</gene>
<dbReference type="AlphaFoldDB" id="A0A4Z0D4V5"/>
<dbReference type="SMART" id="SM00881">
    <property type="entry name" value="CoA_binding"/>
    <property type="match status" value="1"/>
</dbReference>
<evidence type="ECO:0000259" key="1">
    <source>
        <dbReference type="SMART" id="SM00881"/>
    </source>
</evidence>
<dbReference type="PANTHER" id="PTHR33303">
    <property type="entry name" value="CYTOPLASMIC PROTEIN-RELATED"/>
    <property type="match status" value="1"/>
</dbReference>
<reference evidence="2 3" key="1">
    <citation type="submission" date="2019-03" db="EMBL/GenBank/DDBJ databases">
        <title>Draft genome sequence data and analysis of a Fermenting Bacterium, Soehngenia longevitae strain 1933PT, isolated from petroleum reservoir in Azerbaijan.</title>
        <authorList>
            <person name="Grouzdev D.S."/>
            <person name="Bidzhieva S.K."/>
            <person name="Sokolova D.S."/>
            <person name="Tourova T.P."/>
            <person name="Poltaraus A.B."/>
            <person name="Nazina T.N."/>
        </authorList>
    </citation>
    <scope>NUCLEOTIDE SEQUENCE [LARGE SCALE GENOMIC DNA]</scope>
    <source>
        <strain evidence="2 3">1933P</strain>
    </source>
</reference>
<protein>
    <submittedName>
        <fullName evidence="2">CoA-binding protein</fullName>
    </submittedName>
</protein>
<dbReference type="Pfam" id="PF13380">
    <property type="entry name" value="CoA_binding_2"/>
    <property type="match status" value="1"/>
</dbReference>
<accession>A0A4Z0D4V5</accession>
<dbReference type="Proteomes" id="UP000298381">
    <property type="component" value="Unassembled WGS sequence"/>
</dbReference>
<dbReference type="SUPFAM" id="SSF51735">
    <property type="entry name" value="NAD(P)-binding Rossmann-fold domains"/>
    <property type="match status" value="1"/>
</dbReference>
<keyword evidence="3" id="KW-1185">Reference proteome</keyword>
<dbReference type="EMBL" id="SRIB01000007">
    <property type="protein sequence ID" value="TFZ40076.1"/>
    <property type="molecule type" value="Genomic_DNA"/>
</dbReference>
<dbReference type="InterPro" id="IPR036291">
    <property type="entry name" value="NAD(P)-bd_dom_sf"/>
</dbReference>
<evidence type="ECO:0000313" key="2">
    <source>
        <dbReference type="EMBL" id="TFZ40076.1"/>
    </source>
</evidence>
<dbReference type="PANTHER" id="PTHR33303:SF2">
    <property type="entry name" value="COA-BINDING DOMAIN-CONTAINING PROTEIN"/>
    <property type="match status" value="1"/>
</dbReference>
<dbReference type="Gene3D" id="3.40.50.720">
    <property type="entry name" value="NAD(P)-binding Rossmann-like Domain"/>
    <property type="match status" value="1"/>
</dbReference>
<dbReference type="RefSeq" id="WP_135271148.1">
    <property type="nucleotide sequence ID" value="NZ_SRIB01000007.1"/>
</dbReference>
<sequence length="134" mass="15427">MRGYESLKDQMLNLKNWAVIGVTSKKDRYGYKIWKTLKEHGYNAYGVSPNYDEIEGEKIYHSIEDITDTIEVVDMVVAPKISLNVLDEIKNKGIEFVFFQPGSYNEEVLEKADELGLSYIIEDCIYATLKAMEN</sequence>
<evidence type="ECO:0000313" key="3">
    <source>
        <dbReference type="Proteomes" id="UP000298381"/>
    </source>
</evidence>
<feature type="domain" description="CoA-binding" evidence="1">
    <location>
        <begin position="11"/>
        <end position="103"/>
    </location>
</feature>